<keyword evidence="3" id="KW-0067">ATP-binding</keyword>
<reference evidence="4" key="1">
    <citation type="journal article" date="2019" name="Int. J. Syst. Evol. Microbiol.">
        <title>The Global Catalogue of Microorganisms (GCM) 10K type strain sequencing project: providing services to taxonomists for standard genome sequencing and annotation.</title>
        <authorList>
            <consortium name="The Broad Institute Genomics Platform"/>
            <consortium name="The Broad Institute Genome Sequencing Center for Infectious Disease"/>
            <person name="Wu L."/>
            <person name="Ma J."/>
        </authorList>
    </citation>
    <scope>NUCLEOTIDE SEQUENCE [LARGE SCALE GENOMIC DNA]</scope>
    <source>
        <strain evidence="4">KCTC 52487</strain>
    </source>
</reference>
<feature type="domain" description="DUF4143" evidence="2">
    <location>
        <begin position="201"/>
        <end position="360"/>
    </location>
</feature>
<dbReference type="InterPro" id="IPR025420">
    <property type="entry name" value="DUF4143"/>
</dbReference>
<sequence>MGAGQTILPRWQADQISERLRDRRVLLLAGARQCGKTTLARQMRSDAAEYITLDDPGARESARADPLGFVRRRARTLIIDEIQRVPDLLPAIKLTVDEDMRPGQFLLTGSANLATIPQANESLAGRIAKIRLRPLSAGEQAQAGRRFLERAFEGDFARTPIAVTRDEIVRRALAGGYPEAIGLNASARRRWHQDYIGALLERDLKDITRVHRLDAMRKLVEITAAWSSKLMNIADIGAGLSIRRPTVEAYLGALEALFLVDRVPAWTRGDYERVGRKDKLFMADSGLMASILNWRSEESALNADRIGKLIETFVYNQIAPLTELSDEYRLYHYRDRLKREIDFLVERESDGAILAVEVKAALSVKGEDFRHLRWFAEAMMDGRPFTGIVLYAGKEVLSFGDGMSAVPISVLWAD</sequence>
<dbReference type="InterPro" id="IPR041682">
    <property type="entry name" value="AAA_14"/>
</dbReference>
<dbReference type="PANTHER" id="PTHR43566">
    <property type="entry name" value="CONSERVED PROTEIN"/>
    <property type="match status" value="1"/>
</dbReference>
<keyword evidence="3" id="KW-0547">Nucleotide-binding</keyword>
<evidence type="ECO:0000313" key="3">
    <source>
        <dbReference type="EMBL" id="MFC2926802.1"/>
    </source>
</evidence>
<dbReference type="RefSeq" id="WP_343165129.1">
    <property type="nucleotide sequence ID" value="NZ_JBHRSV010000026.1"/>
</dbReference>
<keyword evidence="4" id="KW-1185">Reference proteome</keyword>
<dbReference type="Pfam" id="PF13173">
    <property type="entry name" value="AAA_14"/>
    <property type="match status" value="1"/>
</dbReference>
<dbReference type="GO" id="GO:0005524">
    <property type="term" value="F:ATP binding"/>
    <property type="evidence" value="ECO:0007669"/>
    <property type="project" value="UniProtKB-KW"/>
</dbReference>
<dbReference type="Pfam" id="PF13635">
    <property type="entry name" value="DUF4143"/>
    <property type="match status" value="1"/>
</dbReference>
<accession>A0ABV6ZZP4</accession>
<gene>
    <name evidence="3" type="ORF">ACFOOR_11855</name>
</gene>
<dbReference type="EMBL" id="JBHRSV010000026">
    <property type="protein sequence ID" value="MFC2926802.1"/>
    <property type="molecule type" value="Genomic_DNA"/>
</dbReference>
<dbReference type="PANTHER" id="PTHR43566:SF2">
    <property type="entry name" value="DUF4143 DOMAIN-CONTAINING PROTEIN"/>
    <property type="match status" value="1"/>
</dbReference>
<protein>
    <submittedName>
        <fullName evidence="3">ATP-binding protein</fullName>
    </submittedName>
</protein>
<organism evidence="3 4">
    <name type="scientific">Hyphobacterium vulgare</name>
    <dbReference type="NCBI Taxonomy" id="1736751"/>
    <lineage>
        <taxon>Bacteria</taxon>
        <taxon>Pseudomonadati</taxon>
        <taxon>Pseudomonadota</taxon>
        <taxon>Alphaproteobacteria</taxon>
        <taxon>Maricaulales</taxon>
        <taxon>Maricaulaceae</taxon>
        <taxon>Hyphobacterium</taxon>
    </lineage>
</organism>
<comment type="caution">
    <text evidence="3">The sequence shown here is derived from an EMBL/GenBank/DDBJ whole genome shotgun (WGS) entry which is preliminary data.</text>
</comment>
<dbReference type="InterPro" id="IPR027417">
    <property type="entry name" value="P-loop_NTPase"/>
</dbReference>
<evidence type="ECO:0000313" key="4">
    <source>
        <dbReference type="Proteomes" id="UP001595379"/>
    </source>
</evidence>
<evidence type="ECO:0000259" key="1">
    <source>
        <dbReference type="Pfam" id="PF13173"/>
    </source>
</evidence>
<feature type="domain" description="AAA" evidence="1">
    <location>
        <begin position="23"/>
        <end position="139"/>
    </location>
</feature>
<dbReference type="Proteomes" id="UP001595379">
    <property type="component" value="Unassembled WGS sequence"/>
</dbReference>
<evidence type="ECO:0000259" key="2">
    <source>
        <dbReference type="Pfam" id="PF13635"/>
    </source>
</evidence>
<dbReference type="SUPFAM" id="SSF52540">
    <property type="entry name" value="P-loop containing nucleoside triphosphate hydrolases"/>
    <property type="match status" value="1"/>
</dbReference>
<proteinExistence type="predicted"/>
<name>A0ABV6ZZP4_9PROT</name>